<dbReference type="GO" id="GO:0006565">
    <property type="term" value="P:L-serine catabolic process"/>
    <property type="evidence" value="ECO:0007669"/>
    <property type="project" value="TreeGrafter"/>
</dbReference>
<dbReference type="PANTHER" id="PTHR48078:SF6">
    <property type="entry name" value="L-THREONINE DEHYDRATASE CATABOLIC TDCB"/>
    <property type="match status" value="1"/>
</dbReference>
<evidence type="ECO:0000256" key="1">
    <source>
        <dbReference type="ARBA" id="ARBA00001933"/>
    </source>
</evidence>
<evidence type="ECO:0000313" key="5">
    <source>
        <dbReference type="EMBL" id="EMA46195.1"/>
    </source>
</evidence>
<comment type="caution">
    <text evidence="5">The sequence shown here is derived from an EMBL/GenBank/DDBJ whole genome shotgun (WGS) entry which is preliminary data.</text>
</comment>
<dbReference type="PATRIC" id="fig|1227454.3.peg.294"/>
<reference evidence="5 6" key="1">
    <citation type="journal article" date="2014" name="PLoS Genet.">
        <title>Phylogenetically driven sequencing of extremely halophilic archaea reveals strategies for static and dynamic osmo-response.</title>
        <authorList>
            <person name="Becker E.A."/>
            <person name="Seitzer P.M."/>
            <person name="Tritt A."/>
            <person name="Larsen D."/>
            <person name="Krusor M."/>
            <person name="Yao A.I."/>
            <person name="Wu D."/>
            <person name="Madern D."/>
            <person name="Eisen J.A."/>
            <person name="Darling A.E."/>
            <person name="Facciotti M.T."/>
        </authorList>
    </citation>
    <scope>NUCLEOTIDE SEQUENCE [LARGE SCALE GENOMIC DNA]</scope>
    <source>
        <strain evidence="5 6">JCM 10879</strain>
    </source>
</reference>
<dbReference type="Proteomes" id="UP000011607">
    <property type="component" value="Unassembled WGS sequence"/>
</dbReference>
<dbReference type="EMBL" id="AOMA01000011">
    <property type="protein sequence ID" value="EMA46195.1"/>
    <property type="molecule type" value="Genomic_DNA"/>
</dbReference>
<dbReference type="SUPFAM" id="SSF53686">
    <property type="entry name" value="Tryptophan synthase beta subunit-like PLP-dependent enzymes"/>
    <property type="match status" value="1"/>
</dbReference>
<evidence type="ECO:0000259" key="4">
    <source>
        <dbReference type="Pfam" id="PF00291"/>
    </source>
</evidence>
<keyword evidence="2" id="KW-0663">Pyridoxal phosphate</keyword>
<gene>
    <name evidence="5" type="ORF">C446_01513</name>
</gene>
<dbReference type="eggNOG" id="arCOG01434">
    <property type="taxonomic scope" value="Archaea"/>
</dbReference>
<keyword evidence="3" id="KW-0456">Lyase</keyword>
<dbReference type="InterPro" id="IPR036052">
    <property type="entry name" value="TrpB-like_PALP_sf"/>
</dbReference>
<sequence length="397" mass="42466">METTAAFAGLECVDCGAEFDAAEESHRCPDCGGILDPTYDYDAIDLDRETLESRSFDSMWRYEELLPFRREAAVTMDEGATPLVDCPALADEIGVGRVQIKDEGRNPTNTFKDRGQTVAVTAATQHGADEVVLASAGNAGQSASAYAGRAGLESNVYLPSRAGFTNKAMVNVHGGDMNVVGGRIGDAGRAYEEAREEHDDWYPLQTFVTPYRHEGKKTMLYEVVEQLEWETPDAIVYPTGGGVGLIGMYKAATEYRDLGLIDDLPGMYAAQASGCDPIVEAFADGRDEHEPVEHPDTICGGLEIPDPGASPWILEALRETDGGAVSTDDPDILEAGVQVAKQEGLEMCPSSAAAASGAWELAERGEFSEDDTVVILNTGAGNKEADVLRSHLMSQGV</sequence>
<protein>
    <submittedName>
        <fullName evidence="5">Threonine synthase</fullName>
    </submittedName>
</protein>
<dbReference type="STRING" id="1227454.C446_01513"/>
<dbReference type="GO" id="GO:0009097">
    <property type="term" value="P:isoleucine biosynthetic process"/>
    <property type="evidence" value="ECO:0007669"/>
    <property type="project" value="TreeGrafter"/>
</dbReference>
<dbReference type="Gene3D" id="3.40.50.1100">
    <property type="match status" value="2"/>
</dbReference>
<evidence type="ECO:0000313" key="6">
    <source>
        <dbReference type="Proteomes" id="UP000011607"/>
    </source>
</evidence>
<dbReference type="GO" id="GO:0004794">
    <property type="term" value="F:threonine deaminase activity"/>
    <property type="evidence" value="ECO:0007669"/>
    <property type="project" value="TreeGrafter"/>
</dbReference>
<dbReference type="PANTHER" id="PTHR48078">
    <property type="entry name" value="THREONINE DEHYDRATASE, MITOCHONDRIAL-RELATED"/>
    <property type="match status" value="1"/>
</dbReference>
<feature type="domain" description="Tryptophan synthase beta chain-like PALP" evidence="4">
    <location>
        <begin position="74"/>
        <end position="379"/>
    </location>
</feature>
<dbReference type="GO" id="GO:0003941">
    <property type="term" value="F:L-serine ammonia-lyase activity"/>
    <property type="evidence" value="ECO:0007669"/>
    <property type="project" value="TreeGrafter"/>
</dbReference>
<dbReference type="AlphaFoldDB" id="M0MP17"/>
<accession>M0MP17</accession>
<dbReference type="InterPro" id="IPR050147">
    <property type="entry name" value="Ser/Thr_Dehydratase"/>
</dbReference>
<comment type="cofactor">
    <cofactor evidence="1">
        <name>pyridoxal 5'-phosphate</name>
        <dbReference type="ChEBI" id="CHEBI:597326"/>
    </cofactor>
</comment>
<name>M0MP17_9EURY</name>
<dbReference type="RefSeq" id="WP_006671275.1">
    <property type="nucleotide sequence ID" value="NZ_AOMA01000011.1"/>
</dbReference>
<dbReference type="NCBIfam" id="NF006050">
    <property type="entry name" value="PRK08197.1"/>
    <property type="match status" value="1"/>
</dbReference>
<organism evidence="5 6">
    <name type="scientific">Halobiforma nitratireducens JCM 10879</name>
    <dbReference type="NCBI Taxonomy" id="1227454"/>
    <lineage>
        <taxon>Archaea</taxon>
        <taxon>Methanobacteriati</taxon>
        <taxon>Methanobacteriota</taxon>
        <taxon>Stenosarchaea group</taxon>
        <taxon>Halobacteria</taxon>
        <taxon>Halobacteriales</taxon>
        <taxon>Natrialbaceae</taxon>
        <taxon>Halobiforma</taxon>
    </lineage>
</organism>
<proteinExistence type="predicted"/>
<dbReference type="InterPro" id="IPR001926">
    <property type="entry name" value="TrpB-like_PALP"/>
</dbReference>
<dbReference type="Pfam" id="PF00291">
    <property type="entry name" value="PALP"/>
    <property type="match status" value="1"/>
</dbReference>
<dbReference type="CDD" id="cd01563">
    <property type="entry name" value="Thr-synth_1"/>
    <property type="match status" value="1"/>
</dbReference>
<dbReference type="OrthoDB" id="341080at2157"/>
<keyword evidence="6" id="KW-1185">Reference proteome</keyword>
<dbReference type="GO" id="GO:0006567">
    <property type="term" value="P:L-threonine catabolic process"/>
    <property type="evidence" value="ECO:0007669"/>
    <property type="project" value="TreeGrafter"/>
</dbReference>
<evidence type="ECO:0000256" key="2">
    <source>
        <dbReference type="ARBA" id="ARBA00022898"/>
    </source>
</evidence>
<evidence type="ECO:0000256" key="3">
    <source>
        <dbReference type="ARBA" id="ARBA00023239"/>
    </source>
</evidence>